<reference evidence="2" key="1">
    <citation type="journal article" date="2021" name="PeerJ">
        <title>Extensive microbial diversity within the chicken gut microbiome revealed by metagenomics and culture.</title>
        <authorList>
            <person name="Gilroy R."/>
            <person name="Ravi A."/>
            <person name="Getino M."/>
            <person name="Pursley I."/>
            <person name="Horton D.L."/>
            <person name="Alikhan N.F."/>
            <person name="Baker D."/>
            <person name="Gharbi K."/>
            <person name="Hall N."/>
            <person name="Watson M."/>
            <person name="Adriaenssens E.M."/>
            <person name="Foster-Nyarko E."/>
            <person name="Jarju S."/>
            <person name="Secka A."/>
            <person name="Antonio M."/>
            <person name="Oren A."/>
            <person name="Chaudhuri R.R."/>
            <person name="La Ragione R."/>
            <person name="Hildebrand F."/>
            <person name="Pallen M.J."/>
        </authorList>
    </citation>
    <scope>NUCLEOTIDE SEQUENCE</scope>
    <source>
        <strain evidence="2">USAMLcec4-12693</strain>
    </source>
</reference>
<protein>
    <submittedName>
        <fullName evidence="2">PD-(D/E)XK nuclease family transposase</fullName>
    </submittedName>
</protein>
<evidence type="ECO:0000313" key="3">
    <source>
        <dbReference type="Proteomes" id="UP000813420"/>
    </source>
</evidence>
<gene>
    <name evidence="2" type="ORF">K8V39_00215</name>
</gene>
<dbReference type="Pfam" id="PF12784">
    <property type="entry name" value="PDDEXK_2"/>
    <property type="match status" value="1"/>
</dbReference>
<dbReference type="RefSeq" id="WP_277271420.1">
    <property type="nucleotide sequence ID" value="NZ_DYXE01000003.1"/>
</dbReference>
<dbReference type="AlphaFoldDB" id="A0A9D3AHU7"/>
<reference evidence="2" key="2">
    <citation type="submission" date="2021-09" db="EMBL/GenBank/DDBJ databases">
        <authorList>
            <person name="Gilroy R."/>
        </authorList>
    </citation>
    <scope>NUCLEOTIDE SEQUENCE</scope>
    <source>
        <strain evidence="2">USAMLcec4-12693</strain>
    </source>
</reference>
<feature type="region of interest" description="Disordered" evidence="1">
    <location>
        <begin position="301"/>
        <end position="332"/>
    </location>
</feature>
<organism evidence="2 3">
    <name type="scientific">Merdimonas faecis</name>
    <dbReference type="NCBI Taxonomy" id="1653435"/>
    <lineage>
        <taxon>Bacteria</taxon>
        <taxon>Bacillati</taxon>
        <taxon>Bacillota</taxon>
        <taxon>Clostridia</taxon>
        <taxon>Lachnospirales</taxon>
        <taxon>Lachnospiraceae</taxon>
        <taxon>Merdimonas</taxon>
    </lineage>
</organism>
<proteinExistence type="predicted"/>
<evidence type="ECO:0000256" key="1">
    <source>
        <dbReference type="SAM" id="MobiDB-lite"/>
    </source>
</evidence>
<accession>A0A9D3AHU7</accession>
<name>A0A9D3AHU7_9FIRM</name>
<evidence type="ECO:0000313" key="2">
    <source>
        <dbReference type="EMBL" id="HJH48675.1"/>
    </source>
</evidence>
<comment type="caution">
    <text evidence="2">The sequence shown here is derived from an EMBL/GenBank/DDBJ whole genome shotgun (WGS) entry which is preliminary data.</text>
</comment>
<sequence>MKKSLKSHFPIIRSKEEVRLIIRRNLRLEELFQSWTAGQQEEFLDFCSGNRGVKILYDSFFKEILNPENAPERLNELLSLILRQQVKILQVLPNDSTRIADESSLVIMDIVVELEDHSIANVEVQKIGYKFSGQRSACYSADLLLRQYKRVRGERGRAFSYRDIHKVYTIVFFEQSPESFRRFKEECIHHFTQVSDTGAEIELLQEFCYVCLDIFQDLLHNKGIRNKLDAWLTFLSVDDPEAIEALLDQYPEFGKLYQEIYELCRNVERVMGMFSEELRELDRNTVQLMIDEMQEEIDALRKEREEAKQEVEKTLARKTEEASQKDKKISEQEQEIAELKKKLAMYEEHGND</sequence>
<dbReference type="Proteomes" id="UP000813420">
    <property type="component" value="Unassembled WGS sequence"/>
</dbReference>
<dbReference type="EMBL" id="DYXE01000003">
    <property type="protein sequence ID" value="HJH48675.1"/>
    <property type="molecule type" value="Genomic_DNA"/>
</dbReference>